<evidence type="ECO:0000313" key="4">
    <source>
        <dbReference type="Proteomes" id="UP000001646"/>
    </source>
</evidence>
<reference evidence="3" key="1">
    <citation type="submission" date="2009-12" db="EMBL/GenBank/DDBJ databases">
        <title>The Genome Sequence of Anolis carolinensis (Green Anole Lizard).</title>
        <authorList>
            <consortium name="The Genome Sequencing Platform"/>
            <person name="Di Palma F."/>
            <person name="Alfoldi J."/>
            <person name="Heiman D."/>
            <person name="Young S."/>
            <person name="Grabherr M."/>
            <person name="Johnson J."/>
            <person name="Lander E.S."/>
            <person name="Lindblad-Toh K."/>
        </authorList>
    </citation>
    <scope>NUCLEOTIDE SEQUENCE [LARGE SCALE GENOMIC DNA]</scope>
    <source>
        <strain evidence="3">JBL SC #1</strain>
    </source>
</reference>
<evidence type="ECO:0000256" key="2">
    <source>
        <dbReference type="SAM" id="MobiDB-lite"/>
    </source>
</evidence>
<dbReference type="eggNOG" id="ENOG502RXR1">
    <property type="taxonomic scope" value="Eukaryota"/>
</dbReference>
<accession>R4G9K1</accession>
<dbReference type="PANTHER" id="PTHR33560:SF2">
    <property type="entry name" value="PROTEIN FAM227B"/>
    <property type="match status" value="1"/>
</dbReference>
<dbReference type="PANTHER" id="PTHR33560">
    <property type="entry name" value="PROTEIN FAM227B"/>
    <property type="match status" value="1"/>
</dbReference>
<gene>
    <name evidence="3" type="primary">FAM227B</name>
</gene>
<dbReference type="GeneTree" id="ENSGT00940000162699"/>
<feature type="compositionally biased region" description="Basic residues" evidence="2">
    <location>
        <begin position="353"/>
        <end position="362"/>
    </location>
</feature>
<dbReference type="Bgee" id="ENSACAG00000029305">
    <property type="expression patterns" value="Expressed in liver and 8 other cell types or tissues"/>
</dbReference>
<evidence type="ECO:0000313" key="3">
    <source>
        <dbReference type="Ensembl" id="ENSACAP00000021904.2"/>
    </source>
</evidence>
<reference evidence="3" key="3">
    <citation type="submission" date="2025-09" db="UniProtKB">
        <authorList>
            <consortium name="Ensembl"/>
        </authorList>
    </citation>
    <scope>IDENTIFICATION</scope>
</reference>
<dbReference type="Pfam" id="PF14922">
    <property type="entry name" value="FWWh"/>
    <property type="match status" value="1"/>
</dbReference>
<dbReference type="STRING" id="28377.ENSACAP00000021904"/>
<organism evidence="3 4">
    <name type="scientific">Anolis carolinensis</name>
    <name type="common">Green anole</name>
    <name type="synonym">American chameleon</name>
    <dbReference type="NCBI Taxonomy" id="28377"/>
    <lineage>
        <taxon>Eukaryota</taxon>
        <taxon>Metazoa</taxon>
        <taxon>Chordata</taxon>
        <taxon>Craniata</taxon>
        <taxon>Vertebrata</taxon>
        <taxon>Euteleostomi</taxon>
        <taxon>Lepidosauria</taxon>
        <taxon>Squamata</taxon>
        <taxon>Bifurcata</taxon>
        <taxon>Unidentata</taxon>
        <taxon>Episquamata</taxon>
        <taxon>Toxicofera</taxon>
        <taxon>Iguania</taxon>
        <taxon>Dactyloidae</taxon>
        <taxon>Anolis</taxon>
    </lineage>
</organism>
<proteinExistence type="inferred from homology"/>
<dbReference type="InterPro" id="IPR029417">
    <property type="entry name" value="FAM227"/>
</dbReference>
<dbReference type="AlphaFoldDB" id="R4G9K1"/>
<dbReference type="HOGENOM" id="CLU_062245_0_0_1"/>
<comment type="similarity">
    <text evidence="1">Belongs to the FAM227 family.</text>
</comment>
<dbReference type="Ensembl" id="ENSACAT00000029322.2">
    <property type="protein sequence ID" value="ENSACAP00000021904.2"/>
    <property type="gene ID" value="ENSACAG00000029305.2"/>
</dbReference>
<name>R4G9K1_ANOCA</name>
<protein>
    <submittedName>
        <fullName evidence="3">Family with sequence similarity 227 member B</fullName>
    </submittedName>
</protein>
<keyword evidence="4" id="KW-1185">Reference proteome</keyword>
<feature type="region of interest" description="Disordered" evidence="2">
    <location>
        <begin position="337"/>
        <end position="371"/>
    </location>
</feature>
<sequence length="467" mass="54925">MAPTLCKKGPQPARTYEEFLLSNNLDDWPRFPYMQDLDTHPLFTQLKNDYPLNTLTKHLRDHVPLVTDTISNLEKKVHECKIKVHEHAKHIFNLESEIDNQGLDTGSELQDMKKKKKVKVSADVKKDSRCKTVENFKFPGFHLQKLTKLPNNLEAAQLWDLVLKVQTFKSVYVKVLKTLFFSDASLAILQDCFWWLFLHKFKPDQDEQDHFFDRISDSFVTLLLSTPNYIKDPFFQMYPDCLSQTIYVTFCEAFPDSHKHFNDEFKEELMDLVFQWIRGFKPRKDAWKEWKIWLLGNMQKDSSHQLSREKFLQTSSKSHSSMFQSSDRIQQECSNLKEGAPGPVRFQLGKEVPKKKPKKEKKEKKESHYIGDGPDFQRSLFNLGGQSPLVLYYFKMHGIGNSLANSRAYRINHHEICKIPYPLKNRTYCVEISETCTVMIYSRVSLIQHKRAGRTLDKQICWIIRRD</sequence>
<dbReference type="InParanoid" id="R4G9K1"/>
<evidence type="ECO:0000256" key="1">
    <source>
        <dbReference type="ARBA" id="ARBA00008666"/>
    </source>
</evidence>
<dbReference type="Proteomes" id="UP000001646">
    <property type="component" value="Unplaced"/>
</dbReference>
<reference evidence="3" key="2">
    <citation type="submission" date="2025-08" db="UniProtKB">
        <authorList>
            <consortium name="Ensembl"/>
        </authorList>
    </citation>
    <scope>IDENTIFICATION</scope>
</reference>